<evidence type="ECO:0000313" key="12">
    <source>
        <dbReference type="Proteomes" id="UP001596039"/>
    </source>
</evidence>
<dbReference type="Proteomes" id="UP001596039">
    <property type="component" value="Unassembled WGS sequence"/>
</dbReference>
<dbReference type="PANTHER" id="PTHR30460:SF0">
    <property type="entry name" value="MODERATE CONDUCTANCE MECHANOSENSITIVE CHANNEL YBIO"/>
    <property type="match status" value="1"/>
</dbReference>
<comment type="similarity">
    <text evidence="2">Belongs to the MscS (TC 1.A.23) family.</text>
</comment>
<dbReference type="Pfam" id="PF00924">
    <property type="entry name" value="MS_channel_2nd"/>
    <property type="match status" value="1"/>
</dbReference>
<dbReference type="Gene3D" id="2.30.30.60">
    <property type="match status" value="1"/>
</dbReference>
<evidence type="ECO:0000259" key="10">
    <source>
        <dbReference type="Pfam" id="PF21082"/>
    </source>
</evidence>
<feature type="transmembrane region" description="Helical" evidence="8">
    <location>
        <begin position="22"/>
        <end position="42"/>
    </location>
</feature>
<accession>A0ABW0NRQ2</accession>
<evidence type="ECO:0000256" key="1">
    <source>
        <dbReference type="ARBA" id="ARBA00004651"/>
    </source>
</evidence>
<dbReference type="Gene3D" id="1.10.287.1260">
    <property type="match status" value="1"/>
</dbReference>
<comment type="subcellular location">
    <subcellularLocation>
        <location evidence="1">Cell membrane</location>
        <topology evidence="1">Multi-pass membrane protein</topology>
    </subcellularLocation>
</comment>
<dbReference type="RefSeq" id="WP_386739643.1">
    <property type="nucleotide sequence ID" value="NZ_JBHSMG010000001.1"/>
</dbReference>
<feature type="transmembrane region" description="Helical" evidence="8">
    <location>
        <begin position="84"/>
        <end position="106"/>
    </location>
</feature>
<dbReference type="InterPro" id="IPR045276">
    <property type="entry name" value="YbiO_bact"/>
</dbReference>
<gene>
    <name evidence="11" type="ORF">ACFPJ4_06985</name>
</gene>
<sequence>MTWNDFGNGVLAFLTGAWGKPVSVLLIIVVSILVRIILQFVIRRVVDRIVNGVKKKQNVEDTMALQASPMAAVRIVQRTRALGGVFSSVVTTVIVIIAVVLIISTVSPQASGAFSLITAALGAGLGFGAQNLVKDVLNGLAMVGEDQLGVGDVVDLGPATGVVEEVGIRITKIRDVNGTLWYVRNGEILRVGNLSQGWARVIIDLAVPYEADIDEVEARMLATALELQQAARWKRLILERPEVWGIESISAEAIVIRLVVKTRSGSKDDVARELRARLKKALDELGVKLPSLNSIVLSGYEGAASVKGARPPKTAQVSVPAALRNRRAGTTPADAGKTETAKADE</sequence>
<dbReference type="InterPro" id="IPR010920">
    <property type="entry name" value="LSM_dom_sf"/>
</dbReference>
<keyword evidence="12" id="KW-1185">Reference proteome</keyword>
<keyword evidence="6 8" id="KW-0472">Membrane</keyword>
<dbReference type="SUPFAM" id="SSF50182">
    <property type="entry name" value="Sm-like ribonucleoproteins"/>
    <property type="match status" value="1"/>
</dbReference>
<dbReference type="Pfam" id="PF21082">
    <property type="entry name" value="MS_channel_3rd"/>
    <property type="match status" value="1"/>
</dbReference>
<feature type="compositionally biased region" description="Basic and acidic residues" evidence="7">
    <location>
        <begin position="336"/>
        <end position="345"/>
    </location>
</feature>
<proteinExistence type="inferred from homology"/>
<feature type="transmembrane region" description="Helical" evidence="8">
    <location>
        <begin position="112"/>
        <end position="133"/>
    </location>
</feature>
<keyword evidence="3" id="KW-1003">Cell membrane</keyword>
<name>A0ABW0NRQ2_9MICO</name>
<dbReference type="PANTHER" id="PTHR30460">
    <property type="entry name" value="MODERATE CONDUCTANCE MECHANOSENSITIVE CHANNEL YBIO"/>
    <property type="match status" value="1"/>
</dbReference>
<comment type="caution">
    <text evidence="11">The sequence shown here is derived from an EMBL/GenBank/DDBJ whole genome shotgun (WGS) entry which is preliminary data.</text>
</comment>
<evidence type="ECO:0000256" key="2">
    <source>
        <dbReference type="ARBA" id="ARBA00008017"/>
    </source>
</evidence>
<reference evidence="12" key="1">
    <citation type="journal article" date="2019" name="Int. J. Syst. Evol. Microbiol.">
        <title>The Global Catalogue of Microorganisms (GCM) 10K type strain sequencing project: providing services to taxonomists for standard genome sequencing and annotation.</title>
        <authorList>
            <consortium name="The Broad Institute Genomics Platform"/>
            <consortium name="The Broad Institute Genome Sequencing Center for Infectious Disease"/>
            <person name="Wu L."/>
            <person name="Ma J."/>
        </authorList>
    </citation>
    <scope>NUCLEOTIDE SEQUENCE [LARGE SCALE GENOMIC DNA]</scope>
    <source>
        <strain evidence="12">CGMCC 4.6997</strain>
    </source>
</reference>
<dbReference type="InterPro" id="IPR006685">
    <property type="entry name" value="MscS_channel_2nd"/>
</dbReference>
<evidence type="ECO:0000256" key="8">
    <source>
        <dbReference type="SAM" id="Phobius"/>
    </source>
</evidence>
<feature type="domain" description="Mechanosensitive ion channel MscS C-terminal" evidence="10">
    <location>
        <begin position="203"/>
        <end position="288"/>
    </location>
</feature>
<evidence type="ECO:0000256" key="7">
    <source>
        <dbReference type="SAM" id="MobiDB-lite"/>
    </source>
</evidence>
<dbReference type="InterPro" id="IPR011066">
    <property type="entry name" value="MscS_channel_C_sf"/>
</dbReference>
<dbReference type="EMBL" id="JBHSMG010000001">
    <property type="protein sequence ID" value="MFC5501983.1"/>
    <property type="molecule type" value="Genomic_DNA"/>
</dbReference>
<evidence type="ECO:0000256" key="5">
    <source>
        <dbReference type="ARBA" id="ARBA00022989"/>
    </source>
</evidence>
<organism evidence="11 12">
    <name type="scientific">Lysinimonas soli</name>
    <dbReference type="NCBI Taxonomy" id="1074233"/>
    <lineage>
        <taxon>Bacteria</taxon>
        <taxon>Bacillati</taxon>
        <taxon>Actinomycetota</taxon>
        <taxon>Actinomycetes</taxon>
        <taxon>Micrococcales</taxon>
        <taxon>Microbacteriaceae</taxon>
        <taxon>Lysinimonas</taxon>
    </lineage>
</organism>
<evidence type="ECO:0000256" key="4">
    <source>
        <dbReference type="ARBA" id="ARBA00022692"/>
    </source>
</evidence>
<evidence type="ECO:0000313" key="11">
    <source>
        <dbReference type="EMBL" id="MFC5501983.1"/>
    </source>
</evidence>
<keyword evidence="5 8" id="KW-1133">Transmembrane helix</keyword>
<dbReference type="InterPro" id="IPR049278">
    <property type="entry name" value="MS_channel_C"/>
</dbReference>
<protein>
    <submittedName>
        <fullName evidence="11">Mechanosensitive ion channel family protein</fullName>
    </submittedName>
</protein>
<evidence type="ECO:0000256" key="6">
    <source>
        <dbReference type="ARBA" id="ARBA00023136"/>
    </source>
</evidence>
<dbReference type="SUPFAM" id="SSF82689">
    <property type="entry name" value="Mechanosensitive channel protein MscS (YggB), C-terminal domain"/>
    <property type="match status" value="1"/>
</dbReference>
<keyword evidence="4 8" id="KW-0812">Transmembrane</keyword>
<dbReference type="Gene3D" id="3.30.70.100">
    <property type="match status" value="1"/>
</dbReference>
<evidence type="ECO:0000259" key="9">
    <source>
        <dbReference type="Pfam" id="PF00924"/>
    </source>
</evidence>
<dbReference type="InterPro" id="IPR023408">
    <property type="entry name" value="MscS_beta-dom_sf"/>
</dbReference>
<feature type="region of interest" description="Disordered" evidence="7">
    <location>
        <begin position="307"/>
        <end position="345"/>
    </location>
</feature>
<evidence type="ECO:0000256" key="3">
    <source>
        <dbReference type="ARBA" id="ARBA00022475"/>
    </source>
</evidence>
<feature type="domain" description="Mechanosensitive ion channel MscS" evidence="9">
    <location>
        <begin position="131"/>
        <end position="195"/>
    </location>
</feature>